<feature type="domain" description="EMC2 TPR-like" evidence="5">
    <location>
        <begin position="111"/>
        <end position="202"/>
    </location>
</feature>
<dbReference type="PANTHER" id="PTHR12760">
    <property type="entry name" value="TETRATRICOPEPTIDE REPEAT PROTEIN"/>
    <property type="match status" value="1"/>
</dbReference>
<dbReference type="PROSITE" id="PS50005">
    <property type="entry name" value="TPR"/>
    <property type="match status" value="1"/>
</dbReference>
<dbReference type="InterPro" id="IPR055217">
    <property type="entry name" value="TPR_EMC2"/>
</dbReference>
<dbReference type="SUPFAM" id="SSF48452">
    <property type="entry name" value="TPR-like"/>
    <property type="match status" value="1"/>
</dbReference>
<evidence type="ECO:0000256" key="4">
    <source>
        <dbReference type="RuleBase" id="RU367091"/>
    </source>
</evidence>
<comment type="caution">
    <text evidence="6">The sequence shown here is derived from an EMBL/GenBank/DDBJ whole genome shotgun (WGS) entry which is preliminary data.</text>
</comment>
<dbReference type="Proteomes" id="UP001345013">
    <property type="component" value="Unassembled WGS sequence"/>
</dbReference>
<protein>
    <recommendedName>
        <fullName evidence="4">ER membrane protein complex subunit 2</fullName>
    </recommendedName>
</protein>
<evidence type="ECO:0000256" key="3">
    <source>
        <dbReference type="PROSITE-ProRule" id="PRU00339"/>
    </source>
</evidence>
<proteinExistence type="inferred from homology"/>
<evidence type="ECO:0000259" key="5">
    <source>
        <dbReference type="Pfam" id="PF22890"/>
    </source>
</evidence>
<feature type="repeat" description="TPR" evidence="3">
    <location>
        <begin position="158"/>
        <end position="191"/>
    </location>
</feature>
<keyword evidence="4" id="KW-0472">Membrane</keyword>
<dbReference type="InterPro" id="IPR011990">
    <property type="entry name" value="TPR-like_helical_dom_sf"/>
</dbReference>
<reference evidence="6 7" key="1">
    <citation type="submission" date="2023-08" db="EMBL/GenBank/DDBJ databases">
        <title>Black Yeasts Isolated from many extreme environments.</title>
        <authorList>
            <person name="Coleine C."/>
            <person name="Stajich J.E."/>
            <person name="Selbmann L."/>
        </authorList>
    </citation>
    <scope>NUCLEOTIDE SEQUENCE [LARGE SCALE GENOMIC DNA]</scope>
    <source>
        <strain evidence="6 7">CCFEE 5885</strain>
    </source>
</reference>
<evidence type="ECO:0000256" key="2">
    <source>
        <dbReference type="ARBA" id="ARBA00022803"/>
    </source>
</evidence>
<evidence type="ECO:0000313" key="7">
    <source>
        <dbReference type="Proteomes" id="UP001345013"/>
    </source>
</evidence>
<organism evidence="6 7">
    <name type="scientific">Lithohypha guttulata</name>
    <dbReference type="NCBI Taxonomy" id="1690604"/>
    <lineage>
        <taxon>Eukaryota</taxon>
        <taxon>Fungi</taxon>
        <taxon>Dikarya</taxon>
        <taxon>Ascomycota</taxon>
        <taxon>Pezizomycotina</taxon>
        <taxon>Eurotiomycetes</taxon>
        <taxon>Chaetothyriomycetidae</taxon>
        <taxon>Chaetothyriales</taxon>
        <taxon>Trichomeriaceae</taxon>
        <taxon>Lithohypha</taxon>
    </lineage>
</organism>
<keyword evidence="4" id="KW-0256">Endoplasmic reticulum</keyword>
<comment type="similarity">
    <text evidence="4">Belongs to the EMC2 family.</text>
</comment>
<dbReference type="Gene3D" id="1.25.40.10">
    <property type="entry name" value="Tetratricopeptide repeat domain"/>
    <property type="match status" value="1"/>
</dbReference>
<name>A0ABR0JTS9_9EURO</name>
<keyword evidence="1" id="KW-0677">Repeat</keyword>
<dbReference type="Pfam" id="PF22890">
    <property type="entry name" value="TPR_EMC2"/>
    <property type="match status" value="1"/>
</dbReference>
<dbReference type="EMBL" id="JAVRRG010000344">
    <property type="protein sequence ID" value="KAK5072246.1"/>
    <property type="molecule type" value="Genomic_DNA"/>
</dbReference>
<keyword evidence="2 3" id="KW-0802">TPR repeat</keyword>
<keyword evidence="7" id="KW-1185">Reference proteome</keyword>
<evidence type="ECO:0000256" key="1">
    <source>
        <dbReference type="ARBA" id="ARBA00022737"/>
    </source>
</evidence>
<evidence type="ECO:0000313" key="6">
    <source>
        <dbReference type="EMBL" id="KAK5072246.1"/>
    </source>
</evidence>
<dbReference type="InterPro" id="IPR039856">
    <property type="entry name" value="EMC2-like"/>
</dbReference>
<accession>A0ABR0JTS9</accession>
<comment type="function">
    <text evidence="4">Part of the endoplasmic reticulum membrane protein complex (EMC) that enables the energy-independent insertion into endoplasmic reticulum membranes of newly synthesized membrane proteins.</text>
</comment>
<sequence>MSTQIQYYNHDDPATAMNLSQKASSLLSKSSLKRKSQVVSIVSAIEEPSEWAELEQVFLACLRTGDDESAHLCLERITTRFGAANHRIMGLRGLYQEAEAKTEEDLRRILQGYNQIVKEDPMNIPIHKRRTALIRSIGMPGDALECLVQFLASFPSDTEAWCELSDLYQQQGLNQQAIFCMEEALLLAPNAWNLHARLGELNYLASQSAQEGIATNEKYLTEAVHRFARSVELCQDYLRGYYGLKLATDKLSSLPQSKSTNGLASETLRRLNTTAVAKLKHIVKQSSSTASGPRKAELIAAQALLDQSGS</sequence>
<gene>
    <name evidence="6" type="primary">oca3</name>
    <name evidence="6" type="ORF">LTR24_010510</name>
</gene>
<dbReference type="InterPro" id="IPR019734">
    <property type="entry name" value="TPR_rpt"/>
</dbReference>
<comment type="subcellular location">
    <subcellularLocation>
        <location evidence="4">Endoplasmic reticulum membrane</location>
        <topology evidence="4">Peripheral membrane protein</topology>
        <orientation evidence="4">Cytoplasmic side</orientation>
    </subcellularLocation>
</comment>
<comment type="subunit">
    <text evidence="4">Component of the ER membrane protein complex (EMC).</text>
</comment>